<feature type="domain" description="AP complex mu/sigma subunit" evidence="10">
    <location>
        <begin position="1"/>
        <end position="142"/>
    </location>
</feature>
<gene>
    <name evidence="11" type="ORF">CSSPTR1EN2_LOCUS3707</name>
</gene>
<keyword evidence="4 9" id="KW-0813">Transport</keyword>
<evidence type="ECO:0000256" key="4">
    <source>
        <dbReference type="ARBA" id="ARBA00022448"/>
    </source>
</evidence>
<dbReference type="PROSITE" id="PS00989">
    <property type="entry name" value="CLAT_ADAPTOR_S"/>
    <property type="match status" value="1"/>
</dbReference>
<evidence type="ECO:0000313" key="11">
    <source>
        <dbReference type="EMBL" id="CAK9196903.1"/>
    </source>
</evidence>
<dbReference type="PANTHER" id="PTHR11753">
    <property type="entry name" value="ADAPTOR COMPLEXES SMALL SUBUNIT FAMILY"/>
    <property type="match status" value="1"/>
</dbReference>
<protein>
    <recommendedName>
        <fullName evidence="9">AP complex subunit sigma</fullName>
    </recommendedName>
</protein>
<keyword evidence="12" id="KW-1185">Reference proteome</keyword>
<evidence type="ECO:0000313" key="12">
    <source>
        <dbReference type="Proteomes" id="UP001497512"/>
    </source>
</evidence>
<keyword evidence="6" id="KW-0333">Golgi apparatus</keyword>
<keyword evidence="8" id="KW-0968">Cytoplasmic vesicle</keyword>
<name>A0ABP0TLD9_9BRYO</name>
<dbReference type="EMBL" id="OZ019903">
    <property type="protein sequence ID" value="CAK9196903.1"/>
    <property type="molecule type" value="Genomic_DNA"/>
</dbReference>
<keyword evidence="5 9" id="KW-0653">Protein transport</keyword>
<dbReference type="InterPro" id="IPR022775">
    <property type="entry name" value="AP_mu_sigma_su"/>
</dbReference>
<dbReference type="InterPro" id="IPR016635">
    <property type="entry name" value="AP_complex_ssu"/>
</dbReference>
<evidence type="ECO:0000256" key="8">
    <source>
        <dbReference type="ARBA" id="ARBA00023329"/>
    </source>
</evidence>
<evidence type="ECO:0000256" key="1">
    <source>
        <dbReference type="ARBA" id="ARBA00004180"/>
    </source>
</evidence>
<evidence type="ECO:0000256" key="3">
    <source>
        <dbReference type="ARBA" id="ARBA00006972"/>
    </source>
</evidence>
<dbReference type="Proteomes" id="UP001497512">
    <property type="component" value="Chromosome 11"/>
</dbReference>
<evidence type="ECO:0000256" key="6">
    <source>
        <dbReference type="ARBA" id="ARBA00023034"/>
    </source>
</evidence>
<comment type="similarity">
    <text evidence="3 9">Belongs to the adaptor complexes small subunit family.</text>
</comment>
<proteinExistence type="inferred from homology"/>
<evidence type="ECO:0000259" key="10">
    <source>
        <dbReference type="Pfam" id="PF01217"/>
    </source>
</evidence>
<dbReference type="Gene3D" id="3.30.450.60">
    <property type="match status" value="1"/>
</dbReference>
<dbReference type="Pfam" id="PF01217">
    <property type="entry name" value="Clat_adaptor_s"/>
    <property type="match status" value="1"/>
</dbReference>
<evidence type="ECO:0000256" key="7">
    <source>
        <dbReference type="ARBA" id="ARBA00023136"/>
    </source>
</evidence>
<accession>A0ABP0TLD9</accession>
<dbReference type="PIRSF" id="PIRSF015588">
    <property type="entry name" value="AP_complex_sigma"/>
    <property type="match status" value="1"/>
</dbReference>
<dbReference type="InterPro" id="IPR027155">
    <property type="entry name" value="APS3"/>
</dbReference>
<evidence type="ECO:0000256" key="5">
    <source>
        <dbReference type="ARBA" id="ARBA00022927"/>
    </source>
</evidence>
<evidence type="ECO:0000256" key="9">
    <source>
        <dbReference type="PIRNR" id="PIRNR015588"/>
    </source>
</evidence>
<sequence length="167" mass="18906">MILAALVMNTQGKPRITKFYVPLGVEKQQEAIRTIYSALSQRPEDSCSFVETEDIFGPDTKLVYKHFATLYFIFVIDSSESELGMLDLIQVFVETLDRCFKNVCELDIVYNFNKVHTILDEIVMGGQVVETNSAEVLKAVQDIWKLERVGDLNVPSVRGIGSYRSKS</sequence>
<dbReference type="SUPFAM" id="SSF64356">
    <property type="entry name" value="SNARE-like"/>
    <property type="match status" value="1"/>
</dbReference>
<dbReference type="CDD" id="cd14834">
    <property type="entry name" value="AP3_sigma"/>
    <property type="match status" value="1"/>
</dbReference>
<dbReference type="InterPro" id="IPR000804">
    <property type="entry name" value="Clathrin_sm-chain_CS"/>
</dbReference>
<dbReference type="InterPro" id="IPR011012">
    <property type="entry name" value="Longin-like_dom_sf"/>
</dbReference>
<evidence type="ECO:0000256" key="2">
    <source>
        <dbReference type="ARBA" id="ARBA00004555"/>
    </source>
</evidence>
<keyword evidence="7 9" id="KW-0472">Membrane</keyword>
<reference evidence="11" key="1">
    <citation type="submission" date="2024-02" db="EMBL/GenBank/DDBJ databases">
        <authorList>
            <consortium name="ELIXIR-Norway"/>
            <consortium name="Elixir Norway"/>
        </authorList>
    </citation>
    <scope>NUCLEOTIDE SEQUENCE</scope>
</reference>
<organism evidence="11 12">
    <name type="scientific">Sphagnum troendelagicum</name>
    <dbReference type="NCBI Taxonomy" id="128251"/>
    <lineage>
        <taxon>Eukaryota</taxon>
        <taxon>Viridiplantae</taxon>
        <taxon>Streptophyta</taxon>
        <taxon>Embryophyta</taxon>
        <taxon>Bryophyta</taxon>
        <taxon>Sphagnophytina</taxon>
        <taxon>Sphagnopsida</taxon>
        <taxon>Sphagnales</taxon>
        <taxon>Sphagnaceae</taxon>
        <taxon>Sphagnum</taxon>
    </lineage>
</organism>
<comment type="subcellular location">
    <subcellularLocation>
        <location evidence="1">Cytoplasmic vesicle membrane</location>
        <topology evidence="1">Peripheral membrane protein</topology>
        <orientation evidence="1">Cytoplasmic side</orientation>
    </subcellularLocation>
    <subcellularLocation>
        <location evidence="2">Golgi apparatus</location>
    </subcellularLocation>
</comment>